<feature type="transmembrane region" description="Helical" evidence="1">
    <location>
        <begin position="37"/>
        <end position="60"/>
    </location>
</feature>
<proteinExistence type="predicted"/>
<gene>
    <name evidence="2" type="ORF">LCGC14_1464710</name>
</gene>
<keyword evidence="1" id="KW-0812">Transmembrane</keyword>
<feature type="transmembrane region" description="Helical" evidence="1">
    <location>
        <begin position="12"/>
        <end position="31"/>
    </location>
</feature>
<evidence type="ECO:0000313" key="2">
    <source>
        <dbReference type="EMBL" id="KKM68056.1"/>
    </source>
</evidence>
<reference evidence="2" key="1">
    <citation type="journal article" date="2015" name="Nature">
        <title>Complex archaea that bridge the gap between prokaryotes and eukaryotes.</title>
        <authorList>
            <person name="Spang A."/>
            <person name="Saw J.H."/>
            <person name="Jorgensen S.L."/>
            <person name="Zaremba-Niedzwiedzka K."/>
            <person name="Martijn J."/>
            <person name="Lind A.E."/>
            <person name="van Eijk R."/>
            <person name="Schleper C."/>
            <person name="Guy L."/>
            <person name="Ettema T.J."/>
        </authorList>
    </citation>
    <scope>NUCLEOTIDE SEQUENCE</scope>
</reference>
<protein>
    <submittedName>
        <fullName evidence="2">Uncharacterized protein</fullName>
    </submittedName>
</protein>
<keyword evidence="1" id="KW-0472">Membrane</keyword>
<organism evidence="2">
    <name type="scientific">marine sediment metagenome</name>
    <dbReference type="NCBI Taxonomy" id="412755"/>
    <lineage>
        <taxon>unclassified sequences</taxon>
        <taxon>metagenomes</taxon>
        <taxon>ecological metagenomes</taxon>
    </lineage>
</organism>
<comment type="caution">
    <text evidence="2">The sequence shown here is derived from an EMBL/GenBank/DDBJ whole genome shotgun (WGS) entry which is preliminary data.</text>
</comment>
<dbReference type="AlphaFoldDB" id="A0A0F9K018"/>
<dbReference type="EMBL" id="LAZR01010237">
    <property type="protein sequence ID" value="KKM68056.1"/>
    <property type="molecule type" value="Genomic_DNA"/>
</dbReference>
<sequence length="66" mass="7027">MKILLGRSRAVRIGIALAAMTPGITLMLMTVPGRNFFVMMAGLGILVAMAFGVLWGIGALSREFSE</sequence>
<name>A0A0F9K018_9ZZZZ</name>
<evidence type="ECO:0000256" key="1">
    <source>
        <dbReference type="SAM" id="Phobius"/>
    </source>
</evidence>
<accession>A0A0F9K018</accession>
<keyword evidence="1" id="KW-1133">Transmembrane helix</keyword>